<evidence type="ECO:0000313" key="2">
    <source>
        <dbReference type="EMBL" id="SED07273.1"/>
    </source>
</evidence>
<feature type="region of interest" description="Disordered" evidence="1">
    <location>
        <begin position="1"/>
        <end position="62"/>
    </location>
</feature>
<name>A0A1H4XNT5_TSUTY</name>
<organism evidence="2 3">
    <name type="scientific">Tsukamurella tyrosinosolvens</name>
    <dbReference type="NCBI Taxonomy" id="57704"/>
    <lineage>
        <taxon>Bacteria</taxon>
        <taxon>Bacillati</taxon>
        <taxon>Actinomycetota</taxon>
        <taxon>Actinomycetes</taxon>
        <taxon>Mycobacteriales</taxon>
        <taxon>Tsukamurellaceae</taxon>
        <taxon>Tsukamurella</taxon>
    </lineage>
</organism>
<proteinExistence type="predicted"/>
<accession>A0A1H4XNT5</accession>
<dbReference type="EMBL" id="FNSA01000003">
    <property type="protein sequence ID" value="SED07273.1"/>
    <property type="molecule type" value="Genomic_DNA"/>
</dbReference>
<dbReference type="AlphaFoldDB" id="A0A1H4XNT5"/>
<evidence type="ECO:0000256" key="1">
    <source>
        <dbReference type="SAM" id="MobiDB-lite"/>
    </source>
</evidence>
<keyword evidence="3" id="KW-1185">Reference proteome</keyword>
<evidence type="ECO:0000313" key="3">
    <source>
        <dbReference type="Proteomes" id="UP000182241"/>
    </source>
</evidence>
<gene>
    <name evidence="2" type="ORF">SAMN04489793_3892</name>
</gene>
<sequence>MFETELKGNDVVDRSGAGSGPARPRVSTTLPDGEVLVIPTADMSRQHDAKNLGRSSARPDSS</sequence>
<feature type="compositionally biased region" description="Basic and acidic residues" evidence="1">
    <location>
        <begin position="1"/>
        <end position="13"/>
    </location>
</feature>
<reference evidence="3" key="1">
    <citation type="submission" date="2016-10" db="EMBL/GenBank/DDBJ databases">
        <authorList>
            <person name="Varghese N."/>
            <person name="Submissions S."/>
        </authorList>
    </citation>
    <scope>NUCLEOTIDE SEQUENCE [LARGE SCALE GENOMIC DNA]</scope>
    <source>
        <strain evidence="3">DSM 44234</strain>
    </source>
</reference>
<dbReference type="Proteomes" id="UP000182241">
    <property type="component" value="Unassembled WGS sequence"/>
</dbReference>
<dbReference type="RefSeq" id="WP_161499577.1">
    <property type="nucleotide sequence ID" value="NZ_CBDRGN010000003.1"/>
</dbReference>
<protein>
    <submittedName>
        <fullName evidence="2">Uncharacterized protein</fullName>
    </submittedName>
</protein>